<organism evidence="1 2">
    <name type="scientific">Racocetra fulgida</name>
    <dbReference type="NCBI Taxonomy" id="60492"/>
    <lineage>
        <taxon>Eukaryota</taxon>
        <taxon>Fungi</taxon>
        <taxon>Fungi incertae sedis</taxon>
        <taxon>Mucoromycota</taxon>
        <taxon>Glomeromycotina</taxon>
        <taxon>Glomeromycetes</taxon>
        <taxon>Diversisporales</taxon>
        <taxon>Gigasporaceae</taxon>
        <taxon>Racocetra</taxon>
    </lineage>
</organism>
<sequence length="39" mass="4584">ELQAQVAALQEHNSQLEDKILELRIEKIKDFGEYLTNKK</sequence>
<comment type="caution">
    <text evidence="1">The sequence shown here is derived from an EMBL/GenBank/DDBJ whole genome shotgun (WGS) entry which is preliminary data.</text>
</comment>
<protein>
    <submittedName>
        <fullName evidence="1">5482_t:CDS:1</fullName>
    </submittedName>
</protein>
<accession>A0A9N9NRB1</accession>
<evidence type="ECO:0000313" key="2">
    <source>
        <dbReference type="Proteomes" id="UP000789396"/>
    </source>
</evidence>
<feature type="non-terminal residue" evidence="1">
    <location>
        <position position="39"/>
    </location>
</feature>
<evidence type="ECO:0000313" key="1">
    <source>
        <dbReference type="EMBL" id="CAG8756543.1"/>
    </source>
</evidence>
<name>A0A9N9NRB1_9GLOM</name>
<dbReference type="Proteomes" id="UP000789396">
    <property type="component" value="Unassembled WGS sequence"/>
</dbReference>
<dbReference type="AlphaFoldDB" id="A0A9N9NRB1"/>
<gene>
    <name evidence="1" type="ORF">RFULGI_LOCUS13992</name>
</gene>
<dbReference type="EMBL" id="CAJVPZ010038955">
    <property type="protein sequence ID" value="CAG8756543.1"/>
    <property type="molecule type" value="Genomic_DNA"/>
</dbReference>
<feature type="non-terminal residue" evidence="1">
    <location>
        <position position="1"/>
    </location>
</feature>
<reference evidence="1" key="1">
    <citation type="submission" date="2021-06" db="EMBL/GenBank/DDBJ databases">
        <authorList>
            <person name="Kallberg Y."/>
            <person name="Tangrot J."/>
            <person name="Rosling A."/>
        </authorList>
    </citation>
    <scope>NUCLEOTIDE SEQUENCE</scope>
    <source>
        <strain evidence="1">IN212</strain>
    </source>
</reference>
<keyword evidence="2" id="KW-1185">Reference proteome</keyword>
<proteinExistence type="predicted"/>